<proteinExistence type="predicted"/>
<dbReference type="InterPro" id="IPR011726">
    <property type="entry name" value="KdpF"/>
</dbReference>
<reference evidence="1 2" key="1">
    <citation type="submission" date="2019-03" db="EMBL/GenBank/DDBJ databases">
        <title>Genomic Encyclopedia of Type Strains, Phase IV (KMG-IV): sequencing the most valuable type-strain genomes for metagenomic binning, comparative biology and taxonomic classification.</title>
        <authorList>
            <person name="Goeker M."/>
        </authorList>
    </citation>
    <scope>NUCLEOTIDE SEQUENCE [LARGE SCALE GENOMIC DNA]</scope>
    <source>
        <strain evidence="1 2">DSM 18507</strain>
    </source>
</reference>
<keyword evidence="2" id="KW-1185">Reference proteome</keyword>
<protein>
    <submittedName>
        <fullName evidence="1">K+-transporting ATPase KdpF subunit</fullName>
    </submittedName>
</protein>
<dbReference type="RefSeq" id="WP_072242856.1">
    <property type="nucleotide sequence ID" value="NZ_LIVN01000007.1"/>
</dbReference>
<sequence>MTSLVVGGAVLALLLLGYLGYALLFPERF</sequence>
<accession>A0ABY2CZB8</accession>
<name>A0ABY2CZB8_GULMO</name>
<dbReference type="NCBIfam" id="TIGR02115">
    <property type="entry name" value="potass_kdpF"/>
    <property type="match status" value="1"/>
</dbReference>
<comment type="caution">
    <text evidence="1">The sequence shown here is derived from an EMBL/GenBank/DDBJ whole genome shotgun (WGS) entry which is preliminary data.</text>
</comment>
<gene>
    <name evidence="1" type="ORF">EV669_102339</name>
</gene>
<dbReference type="Proteomes" id="UP000294801">
    <property type="component" value="Unassembled WGS sequence"/>
</dbReference>
<dbReference type="EMBL" id="SMDA01000002">
    <property type="protein sequence ID" value="TCW33040.1"/>
    <property type="molecule type" value="Genomic_DNA"/>
</dbReference>
<dbReference type="Pfam" id="PF09604">
    <property type="entry name" value="Potass_KdpF"/>
    <property type="match status" value="1"/>
</dbReference>
<organism evidence="1 2">
    <name type="scientific">Gulbenkiania mobilis</name>
    <dbReference type="NCBI Taxonomy" id="397457"/>
    <lineage>
        <taxon>Bacteria</taxon>
        <taxon>Pseudomonadati</taxon>
        <taxon>Pseudomonadota</taxon>
        <taxon>Betaproteobacteria</taxon>
        <taxon>Neisseriales</taxon>
        <taxon>Chromobacteriaceae</taxon>
        <taxon>Gulbenkiania</taxon>
    </lineage>
</organism>
<evidence type="ECO:0000313" key="1">
    <source>
        <dbReference type="EMBL" id="TCW33040.1"/>
    </source>
</evidence>
<evidence type="ECO:0000313" key="2">
    <source>
        <dbReference type="Proteomes" id="UP000294801"/>
    </source>
</evidence>